<protein>
    <submittedName>
        <fullName evidence="1">Uncharacterized protein</fullName>
    </submittedName>
</protein>
<dbReference type="AlphaFoldDB" id="A0AAD5P817"/>
<sequence>MTSFNICYSRYTGSFFPHSSVARIFVFADSGHAMKFTPNIGFKIAQVVEGIESDYSRAWAWRDHKGDVMTSSDGTRNITSKPLTLGVGEARMASADDLKSKQKSKL</sequence>
<accession>A0AAD5P817</accession>
<keyword evidence="2" id="KW-1185">Reference proteome</keyword>
<dbReference type="InterPro" id="IPR036188">
    <property type="entry name" value="FAD/NAD-bd_sf"/>
</dbReference>
<organism evidence="1 2">
    <name type="scientific">Phascolomyces articulosus</name>
    <dbReference type="NCBI Taxonomy" id="60185"/>
    <lineage>
        <taxon>Eukaryota</taxon>
        <taxon>Fungi</taxon>
        <taxon>Fungi incertae sedis</taxon>
        <taxon>Mucoromycota</taxon>
        <taxon>Mucoromycotina</taxon>
        <taxon>Mucoromycetes</taxon>
        <taxon>Mucorales</taxon>
        <taxon>Lichtheimiaceae</taxon>
        <taxon>Phascolomyces</taxon>
    </lineage>
</organism>
<evidence type="ECO:0000313" key="2">
    <source>
        <dbReference type="Proteomes" id="UP001209540"/>
    </source>
</evidence>
<name>A0AAD5P817_9FUNG</name>
<gene>
    <name evidence="1" type="ORF">BDA99DRAFT_543328</name>
</gene>
<comment type="caution">
    <text evidence="1">The sequence shown here is derived from an EMBL/GenBank/DDBJ whole genome shotgun (WGS) entry which is preliminary data.</text>
</comment>
<dbReference type="Gene3D" id="3.50.50.60">
    <property type="entry name" value="FAD/NAD(P)-binding domain"/>
    <property type="match status" value="1"/>
</dbReference>
<dbReference type="EMBL" id="JAIXMP010000047">
    <property type="protein sequence ID" value="KAI9246233.1"/>
    <property type="molecule type" value="Genomic_DNA"/>
</dbReference>
<evidence type="ECO:0000313" key="1">
    <source>
        <dbReference type="EMBL" id="KAI9246233.1"/>
    </source>
</evidence>
<proteinExistence type="predicted"/>
<reference evidence="1" key="1">
    <citation type="journal article" date="2022" name="IScience">
        <title>Evolution of zygomycete secretomes and the origins of terrestrial fungal ecologies.</title>
        <authorList>
            <person name="Chang Y."/>
            <person name="Wang Y."/>
            <person name="Mondo S."/>
            <person name="Ahrendt S."/>
            <person name="Andreopoulos W."/>
            <person name="Barry K."/>
            <person name="Beard J."/>
            <person name="Benny G.L."/>
            <person name="Blankenship S."/>
            <person name="Bonito G."/>
            <person name="Cuomo C."/>
            <person name="Desiro A."/>
            <person name="Gervers K.A."/>
            <person name="Hundley H."/>
            <person name="Kuo A."/>
            <person name="LaButti K."/>
            <person name="Lang B.F."/>
            <person name="Lipzen A."/>
            <person name="O'Donnell K."/>
            <person name="Pangilinan J."/>
            <person name="Reynolds N."/>
            <person name="Sandor L."/>
            <person name="Smith M.E."/>
            <person name="Tsang A."/>
            <person name="Grigoriev I.V."/>
            <person name="Stajich J.E."/>
            <person name="Spatafora J.W."/>
        </authorList>
    </citation>
    <scope>NUCLEOTIDE SEQUENCE</scope>
    <source>
        <strain evidence="1">RSA 2281</strain>
    </source>
</reference>
<dbReference type="Proteomes" id="UP001209540">
    <property type="component" value="Unassembled WGS sequence"/>
</dbReference>
<reference evidence="1" key="2">
    <citation type="submission" date="2023-02" db="EMBL/GenBank/DDBJ databases">
        <authorList>
            <consortium name="DOE Joint Genome Institute"/>
            <person name="Mondo S.J."/>
            <person name="Chang Y."/>
            <person name="Wang Y."/>
            <person name="Ahrendt S."/>
            <person name="Andreopoulos W."/>
            <person name="Barry K."/>
            <person name="Beard J."/>
            <person name="Benny G.L."/>
            <person name="Blankenship S."/>
            <person name="Bonito G."/>
            <person name="Cuomo C."/>
            <person name="Desiro A."/>
            <person name="Gervers K.A."/>
            <person name="Hundley H."/>
            <person name="Kuo A."/>
            <person name="LaButti K."/>
            <person name="Lang B.F."/>
            <person name="Lipzen A."/>
            <person name="O'Donnell K."/>
            <person name="Pangilinan J."/>
            <person name="Reynolds N."/>
            <person name="Sandor L."/>
            <person name="Smith M.W."/>
            <person name="Tsang A."/>
            <person name="Grigoriev I.V."/>
            <person name="Stajich J.E."/>
            <person name="Spatafora J.W."/>
        </authorList>
    </citation>
    <scope>NUCLEOTIDE SEQUENCE</scope>
    <source>
        <strain evidence="1">RSA 2281</strain>
    </source>
</reference>